<evidence type="ECO:0000313" key="4">
    <source>
        <dbReference type="EMBL" id="PJJ83299.1"/>
    </source>
</evidence>
<dbReference type="SUPFAM" id="SSF53383">
    <property type="entry name" value="PLP-dependent transferases"/>
    <property type="match status" value="1"/>
</dbReference>
<evidence type="ECO:0000313" key="5">
    <source>
        <dbReference type="Proteomes" id="UP000242687"/>
    </source>
</evidence>
<dbReference type="InterPro" id="IPR015422">
    <property type="entry name" value="PyrdxlP-dep_Trfase_small"/>
</dbReference>
<feature type="domain" description="Aminotransferase class I/classII large" evidence="3">
    <location>
        <begin position="66"/>
        <end position="404"/>
    </location>
</feature>
<dbReference type="InterPro" id="IPR004839">
    <property type="entry name" value="Aminotransferase_I/II_large"/>
</dbReference>
<evidence type="ECO:0000259" key="3">
    <source>
        <dbReference type="Pfam" id="PF00155"/>
    </source>
</evidence>
<dbReference type="GO" id="GO:0030170">
    <property type="term" value="F:pyridoxal phosphate binding"/>
    <property type="evidence" value="ECO:0007669"/>
    <property type="project" value="InterPro"/>
</dbReference>
<dbReference type="RefSeq" id="WP_100339576.1">
    <property type="nucleotide sequence ID" value="NZ_PGFJ01000001.1"/>
</dbReference>
<protein>
    <submittedName>
        <fullName evidence="4">Glycine C-acetyltransferase</fullName>
    </submittedName>
</protein>
<organism evidence="4 5">
    <name type="scientific">Mucilaginibacter auburnensis</name>
    <dbReference type="NCBI Taxonomy" id="1457233"/>
    <lineage>
        <taxon>Bacteria</taxon>
        <taxon>Pseudomonadati</taxon>
        <taxon>Bacteroidota</taxon>
        <taxon>Sphingobacteriia</taxon>
        <taxon>Sphingobacteriales</taxon>
        <taxon>Sphingobacteriaceae</taxon>
        <taxon>Mucilaginibacter</taxon>
    </lineage>
</organism>
<comment type="cofactor">
    <cofactor evidence="1">
        <name>pyridoxal 5'-phosphate</name>
        <dbReference type="ChEBI" id="CHEBI:597326"/>
    </cofactor>
</comment>
<dbReference type="InterPro" id="IPR050087">
    <property type="entry name" value="AON_synthase_class-II"/>
</dbReference>
<dbReference type="Proteomes" id="UP000242687">
    <property type="component" value="Unassembled WGS sequence"/>
</dbReference>
<dbReference type="Pfam" id="PF00155">
    <property type="entry name" value="Aminotran_1_2"/>
    <property type="match status" value="1"/>
</dbReference>
<dbReference type="EMBL" id="PGFJ01000001">
    <property type="protein sequence ID" value="PJJ83299.1"/>
    <property type="molecule type" value="Genomic_DNA"/>
</dbReference>
<dbReference type="AlphaFoldDB" id="A0A2H9VR68"/>
<evidence type="ECO:0000256" key="1">
    <source>
        <dbReference type="ARBA" id="ARBA00001933"/>
    </source>
</evidence>
<keyword evidence="2 4" id="KW-0808">Transferase</keyword>
<dbReference type="Gene3D" id="3.40.640.10">
    <property type="entry name" value="Type I PLP-dependent aspartate aminotransferase-like (Major domain)"/>
    <property type="match status" value="1"/>
</dbReference>
<dbReference type="Gene3D" id="3.90.1150.10">
    <property type="entry name" value="Aspartate Aminotransferase, domain 1"/>
    <property type="match status" value="1"/>
</dbReference>
<dbReference type="GO" id="GO:0016740">
    <property type="term" value="F:transferase activity"/>
    <property type="evidence" value="ECO:0007669"/>
    <property type="project" value="UniProtKB-KW"/>
</dbReference>
<dbReference type="PANTHER" id="PTHR13693">
    <property type="entry name" value="CLASS II AMINOTRANSFERASE/8-AMINO-7-OXONONANOATE SYNTHASE"/>
    <property type="match status" value="1"/>
</dbReference>
<name>A0A2H9VR68_9SPHI</name>
<dbReference type="PANTHER" id="PTHR13693:SF3">
    <property type="entry name" value="LD36009P"/>
    <property type="match status" value="1"/>
</dbReference>
<accession>A0A2H9VR68</accession>
<evidence type="ECO:0000256" key="2">
    <source>
        <dbReference type="ARBA" id="ARBA00022679"/>
    </source>
</evidence>
<dbReference type="InterPro" id="IPR015424">
    <property type="entry name" value="PyrdxlP-dep_Trfase"/>
</dbReference>
<gene>
    <name evidence="4" type="ORF">CLV57_0279</name>
</gene>
<keyword evidence="5" id="KW-1185">Reference proteome</keyword>
<dbReference type="InterPro" id="IPR015421">
    <property type="entry name" value="PyrdxlP-dep_Trfase_major"/>
</dbReference>
<sequence length="418" mass="46069">MDINYLTASFKDFENIPDLDIFQRAAEFNRYLDYLQANGRLNYRFVTHSGCLPEVLVEVPGKGVQKMVGLVSNDYLGFTQHPEVKAAAIAAIEQYGTGAGASPAIGGHFLFHEQLEQKMADFFHREAGIVYTTGYTANSATLQCLLKKEDIAILDMGVHASVMEGCQLTNVKRFLHNDLADLERILIASKDSYRTRLVVIDGVYSQDGDLAPLGDIIRLVRQYGAFLMIDDAHGTGVIGKTGRGVIELHGLFQEVDLISGTFSKTFGVVGGYVVGKPELIRYLKFQSRQHLFSVTLPPAAAGILKAIDLLDEEPEWMGRLWKNVHYFTAGLNSLGLDIGTTQSAIVPVRIGDPAKTAAAGQMLLDRGIYANPIIYPAVPRKDARIRMSLMATHTREHLDKVLNAFEDVSKQLQLPKAV</sequence>
<proteinExistence type="predicted"/>
<dbReference type="CDD" id="cd06454">
    <property type="entry name" value="KBL_like"/>
    <property type="match status" value="1"/>
</dbReference>
<comment type="caution">
    <text evidence="4">The sequence shown here is derived from an EMBL/GenBank/DDBJ whole genome shotgun (WGS) entry which is preliminary data.</text>
</comment>
<dbReference type="OrthoDB" id="9807157at2"/>
<reference evidence="4 5" key="1">
    <citation type="submission" date="2017-11" db="EMBL/GenBank/DDBJ databases">
        <title>Genomic Encyclopedia of Archaeal and Bacterial Type Strains, Phase II (KMG-II): From Individual Species to Whole Genera.</title>
        <authorList>
            <person name="Goeker M."/>
        </authorList>
    </citation>
    <scope>NUCLEOTIDE SEQUENCE [LARGE SCALE GENOMIC DNA]</scope>
    <source>
        <strain evidence="4 5">DSM 28175</strain>
    </source>
</reference>